<dbReference type="Gene3D" id="2.160.20.80">
    <property type="entry name" value="E3 ubiquitin-protein ligase SopA"/>
    <property type="match status" value="1"/>
</dbReference>
<reference evidence="1 2" key="1">
    <citation type="submission" date="2024-01" db="EMBL/GenBank/DDBJ databases">
        <title>Pedobacter sp. nov., isolated from oil-contaminated soil.</title>
        <authorList>
            <person name="Le N.T.T."/>
        </authorList>
    </citation>
    <scope>NUCLEOTIDE SEQUENCE [LARGE SCALE GENOMIC DNA]</scope>
    <source>
        <strain evidence="1 2">VNH31</strain>
    </source>
</reference>
<dbReference type="Proteomes" id="UP001337681">
    <property type="component" value="Unassembled WGS sequence"/>
</dbReference>
<dbReference type="SUPFAM" id="SSF141571">
    <property type="entry name" value="Pentapeptide repeat-like"/>
    <property type="match status" value="1"/>
</dbReference>
<comment type="caution">
    <text evidence="1">The sequence shown here is derived from an EMBL/GenBank/DDBJ whole genome shotgun (WGS) entry which is preliminary data.</text>
</comment>
<dbReference type="Pfam" id="PF13599">
    <property type="entry name" value="Pentapeptide_4"/>
    <property type="match status" value="1"/>
</dbReference>
<dbReference type="RefSeq" id="WP_330145532.1">
    <property type="nucleotide sequence ID" value="NZ_JAZDQU010000001.1"/>
</dbReference>
<sequence>MAPEYFNEKFDALSFQNHQIGSQYEDCTFTNCNLENQDFSKTIFIDCTFSQCNLSLIKTNKTAFRNVRFIDCKILGVRFDYCDPFLMEINAERSVFNLSSFYKLKLSKSNFSHCFFKEVDFTDTDLSECNLTYSDFLNATFYQSNLRKADFRFARNYIIDPETNSIKQAKFSREDIEGLLVKHAIIIE</sequence>
<dbReference type="Pfam" id="PF00805">
    <property type="entry name" value="Pentapeptide"/>
    <property type="match status" value="1"/>
</dbReference>
<dbReference type="PANTHER" id="PTHR42999">
    <property type="entry name" value="ANTIBIOTIC RESISTANCE PROTEIN MCBG"/>
    <property type="match status" value="1"/>
</dbReference>
<name>A0ABU7H004_9SPHI</name>
<dbReference type="InterPro" id="IPR001646">
    <property type="entry name" value="5peptide_repeat"/>
</dbReference>
<organism evidence="1 2">
    <name type="scientific">Pedobacter flavus</name>
    <dbReference type="NCBI Taxonomy" id="3113906"/>
    <lineage>
        <taxon>Bacteria</taxon>
        <taxon>Pseudomonadati</taxon>
        <taxon>Bacteroidota</taxon>
        <taxon>Sphingobacteriia</taxon>
        <taxon>Sphingobacteriales</taxon>
        <taxon>Sphingobacteriaceae</taxon>
        <taxon>Pedobacter</taxon>
    </lineage>
</organism>
<dbReference type="EMBL" id="JAZDQU010000001">
    <property type="protein sequence ID" value="MEE1884619.1"/>
    <property type="molecule type" value="Genomic_DNA"/>
</dbReference>
<gene>
    <name evidence="1" type="ORF">VRU49_04205</name>
</gene>
<accession>A0ABU7H004</accession>
<proteinExistence type="predicted"/>
<evidence type="ECO:0000313" key="2">
    <source>
        <dbReference type="Proteomes" id="UP001337681"/>
    </source>
</evidence>
<keyword evidence="2" id="KW-1185">Reference proteome</keyword>
<protein>
    <submittedName>
        <fullName evidence="1">Pentapeptide repeat-containing protein</fullName>
    </submittedName>
</protein>
<dbReference type="PANTHER" id="PTHR42999:SF1">
    <property type="entry name" value="PENTAPEPTIDE REPEAT-CONTAINING PROTEIN"/>
    <property type="match status" value="1"/>
</dbReference>
<dbReference type="InterPro" id="IPR052949">
    <property type="entry name" value="PA_immunity-related"/>
</dbReference>
<evidence type="ECO:0000313" key="1">
    <source>
        <dbReference type="EMBL" id="MEE1884619.1"/>
    </source>
</evidence>